<evidence type="ECO:0000313" key="2">
    <source>
        <dbReference type="EMBL" id="RKO86875.1"/>
    </source>
</evidence>
<dbReference type="OrthoDB" id="2093284at2759"/>
<dbReference type="EMBL" id="KZ997842">
    <property type="protein sequence ID" value="RKO86875.1"/>
    <property type="molecule type" value="Genomic_DNA"/>
</dbReference>
<accession>A0A4P9W693</accession>
<gene>
    <name evidence="2" type="ORF">BDK51DRAFT_42858</name>
</gene>
<dbReference type="AlphaFoldDB" id="A0A4P9W693"/>
<evidence type="ECO:0000313" key="3">
    <source>
        <dbReference type="Proteomes" id="UP000269721"/>
    </source>
</evidence>
<sequence>MISNASALILTFATMSPPMYLVQDPIDPALQTIGFGCAGAAVLLYLALRSNATNGTQTAYSSDIAFGEGKDTPPPFSKSTLRSNLPVAAAIVRAEAREAWFLDRPLPLPSKPGVVSLYLIATWSGPRLPALIHAFIKSLAPGGGQVRLNLFVDGALPSDLPDPTVALYFHAVTLDSIDSSYATRRWAGFIRDRVCNYFDTPIGSAACNATEAALEFAGDLPRSSTSANYELSRHIASSPEYRNADILTFSNLFFFHGPLSLSTYGQLTIHNQRNQRRVPHIANDLWRRCEALNSVENITNTFTKTPAVELDKGDARTPPPQPTPPDTHAAASSPAPPQLGSIRIRVDRQSPDPNHPPSSPRTSPLPGASGGWKTPGMSGGRHPARAAGDPHRC</sequence>
<keyword evidence="3" id="KW-1185">Reference proteome</keyword>
<proteinExistence type="predicted"/>
<reference evidence="3" key="1">
    <citation type="journal article" date="2018" name="Nat. Microbiol.">
        <title>Leveraging single-cell genomics to expand the fungal tree of life.</title>
        <authorList>
            <person name="Ahrendt S.R."/>
            <person name="Quandt C.A."/>
            <person name="Ciobanu D."/>
            <person name="Clum A."/>
            <person name="Salamov A."/>
            <person name="Andreopoulos B."/>
            <person name="Cheng J.F."/>
            <person name="Woyke T."/>
            <person name="Pelin A."/>
            <person name="Henrissat B."/>
            <person name="Reynolds N.K."/>
            <person name="Benny G.L."/>
            <person name="Smith M.E."/>
            <person name="James T.Y."/>
            <person name="Grigoriev I.V."/>
        </authorList>
    </citation>
    <scope>NUCLEOTIDE SEQUENCE [LARGE SCALE GENOMIC DNA]</scope>
</reference>
<protein>
    <submittedName>
        <fullName evidence="2">Uncharacterized protein</fullName>
    </submittedName>
</protein>
<organism evidence="2 3">
    <name type="scientific">Blyttiomyces helicus</name>
    <dbReference type="NCBI Taxonomy" id="388810"/>
    <lineage>
        <taxon>Eukaryota</taxon>
        <taxon>Fungi</taxon>
        <taxon>Fungi incertae sedis</taxon>
        <taxon>Chytridiomycota</taxon>
        <taxon>Chytridiomycota incertae sedis</taxon>
        <taxon>Chytridiomycetes</taxon>
        <taxon>Chytridiomycetes incertae sedis</taxon>
        <taxon>Blyttiomyces</taxon>
    </lineage>
</organism>
<evidence type="ECO:0000256" key="1">
    <source>
        <dbReference type="SAM" id="MobiDB-lite"/>
    </source>
</evidence>
<name>A0A4P9W693_9FUNG</name>
<dbReference type="Proteomes" id="UP000269721">
    <property type="component" value="Unassembled WGS sequence"/>
</dbReference>
<feature type="region of interest" description="Disordered" evidence="1">
    <location>
        <begin position="303"/>
        <end position="393"/>
    </location>
</feature>